<comment type="similarity">
    <text evidence="2">Belongs to the binding-protein-dependent transport system permease family. FecCD subfamily.</text>
</comment>
<evidence type="ECO:0000256" key="4">
    <source>
        <dbReference type="ARBA" id="ARBA00022475"/>
    </source>
</evidence>
<gene>
    <name evidence="9" type="ORF">STA1M1_30020</name>
</gene>
<reference evidence="9" key="1">
    <citation type="journal article" date="2023" name="Int. J. Syst. Evol. Microbiol.">
        <title>Sinisalibacter aestuarii sp. nov., isolated from estuarine sediment of the Arakawa River.</title>
        <authorList>
            <person name="Arafat S.T."/>
            <person name="Hirano S."/>
            <person name="Sato A."/>
            <person name="Takeuchi K."/>
            <person name="Yasuda T."/>
            <person name="Terahara T."/>
            <person name="Hamada M."/>
            <person name="Kobayashi T."/>
        </authorList>
    </citation>
    <scope>NUCLEOTIDE SEQUENCE</scope>
    <source>
        <strain evidence="9">B-399</strain>
    </source>
</reference>
<name>A0ABQ5LWY6_9RHOB</name>
<sequence>MPSDLSLTGAAPAPLRRLLPGQNARRLALLALLLAVSAAPYMTLGSRGNWGFVLPFRGAKLAALVLVGMAVSTSTVLFQTITRNRILTPSIMGFDALYVMILTGAVYLLGGHGVMRLPPTGIFVVNAGLLVLASLALFGTLLGRAGHDLMRMVLTGIIFGTLFRSLTSFLQRMIDPNEFAVIQVGSYARFTQIDTDLLAISAVVLLAAMAAAWAMRHRLDVIALGHDAAINLGEDPRRGQIQALVLIAVMVSVSTALVGPVAFLGLLVVSLARLITPTPYHGVLLPSAGLTAGIVLVGGQTLMERVLALSTPLPVIIDLAGGLVFLILLLKGLRR</sequence>
<dbReference type="PANTHER" id="PTHR30472:SF19">
    <property type="entry name" value="PETROBACTIN IMPORT SYSTEM PERMEASE PROTEIN YCLO"/>
    <property type="match status" value="1"/>
</dbReference>
<feature type="transmembrane region" description="Helical" evidence="8">
    <location>
        <begin position="62"/>
        <end position="81"/>
    </location>
</feature>
<evidence type="ECO:0000256" key="6">
    <source>
        <dbReference type="ARBA" id="ARBA00022989"/>
    </source>
</evidence>
<organism evidence="9 10">
    <name type="scientific">Sinisalibacter aestuarii</name>
    <dbReference type="NCBI Taxonomy" id="2949426"/>
    <lineage>
        <taxon>Bacteria</taxon>
        <taxon>Pseudomonadati</taxon>
        <taxon>Pseudomonadota</taxon>
        <taxon>Alphaproteobacteria</taxon>
        <taxon>Rhodobacterales</taxon>
        <taxon>Roseobacteraceae</taxon>
        <taxon>Sinisalibacter</taxon>
    </lineage>
</organism>
<dbReference type="RefSeq" id="WP_281843171.1">
    <property type="nucleotide sequence ID" value="NZ_BROH01000010.1"/>
</dbReference>
<dbReference type="SUPFAM" id="SSF81345">
    <property type="entry name" value="ABC transporter involved in vitamin B12 uptake, BtuC"/>
    <property type="match status" value="1"/>
</dbReference>
<dbReference type="InterPro" id="IPR000522">
    <property type="entry name" value="ABC_transptr_permease_BtuC"/>
</dbReference>
<dbReference type="Gene3D" id="1.10.3470.10">
    <property type="entry name" value="ABC transporter involved in vitamin B12 uptake, BtuC"/>
    <property type="match status" value="1"/>
</dbReference>
<keyword evidence="5 8" id="KW-0812">Transmembrane</keyword>
<keyword evidence="4" id="KW-1003">Cell membrane</keyword>
<evidence type="ECO:0000256" key="2">
    <source>
        <dbReference type="ARBA" id="ARBA00007935"/>
    </source>
</evidence>
<comment type="subcellular location">
    <subcellularLocation>
        <location evidence="1">Cell membrane</location>
        <topology evidence="1">Multi-pass membrane protein</topology>
    </subcellularLocation>
</comment>
<feature type="transmembrane region" description="Helical" evidence="8">
    <location>
        <begin position="306"/>
        <end position="330"/>
    </location>
</feature>
<dbReference type="EMBL" id="BROH01000010">
    <property type="protein sequence ID" value="GKY89133.1"/>
    <property type="molecule type" value="Genomic_DNA"/>
</dbReference>
<evidence type="ECO:0000313" key="9">
    <source>
        <dbReference type="EMBL" id="GKY89133.1"/>
    </source>
</evidence>
<keyword evidence="10" id="KW-1185">Reference proteome</keyword>
<protein>
    <submittedName>
        <fullName evidence="9">Enterobactin ABC transporter permease</fullName>
    </submittedName>
</protein>
<dbReference type="InterPro" id="IPR037294">
    <property type="entry name" value="ABC_BtuC-like"/>
</dbReference>
<dbReference type="PANTHER" id="PTHR30472">
    <property type="entry name" value="FERRIC ENTEROBACTIN TRANSPORT SYSTEM PERMEASE PROTEIN"/>
    <property type="match status" value="1"/>
</dbReference>
<keyword evidence="6 8" id="KW-1133">Transmembrane helix</keyword>
<evidence type="ECO:0000313" key="10">
    <source>
        <dbReference type="Proteomes" id="UP001144205"/>
    </source>
</evidence>
<evidence type="ECO:0000256" key="7">
    <source>
        <dbReference type="ARBA" id="ARBA00023136"/>
    </source>
</evidence>
<feature type="transmembrane region" description="Helical" evidence="8">
    <location>
        <begin position="93"/>
        <end position="110"/>
    </location>
</feature>
<feature type="transmembrane region" description="Helical" evidence="8">
    <location>
        <begin position="280"/>
        <end position="299"/>
    </location>
</feature>
<evidence type="ECO:0000256" key="8">
    <source>
        <dbReference type="SAM" id="Phobius"/>
    </source>
</evidence>
<comment type="caution">
    <text evidence="9">The sequence shown here is derived from an EMBL/GenBank/DDBJ whole genome shotgun (WGS) entry which is preliminary data.</text>
</comment>
<evidence type="ECO:0000256" key="1">
    <source>
        <dbReference type="ARBA" id="ARBA00004651"/>
    </source>
</evidence>
<feature type="transmembrane region" description="Helical" evidence="8">
    <location>
        <begin position="197"/>
        <end position="215"/>
    </location>
</feature>
<accession>A0ABQ5LWY6</accession>
<keyword evidence="7 8" id="KW-0472">Membrane</keyword>
<feature type="transmembrane region" description="Helical" evidence="8">
    <location>
        <begin position="243"/>
        <end position="268"/>
    </location>
</feature>
<feature type="transmembrane region" description="Helical" evidence="8">
    <location>
        <begin position="122"/>
        <end position="142"/>
    </location>
</feature>
<proteinExistence type="inferred from homology"/>
<keyword evidence="3" id="KW-0813">Transport</keyword>
<dbReference type="Proteomes" id="UP001144205">
    <property type="component" value="Unassembled WGS sequence"/>
</dbReference>
<dbReference type="Pfam" id="PF01032">
    <property type="entry name" value="FecCD"/>
    <property type="match status" value="1"/>
</dbReference>
<evidence type="ECO:0000256" key="5">
    <source>
        <dbReference type="ARBA" id="ARBA00022692"/>
    </source>
</evidence>
<evidence type="ECO:0000256" key="3">
    <source>
        <dbReference type="ARBA" id="ARBA00022448"/>
    </source>
</evidence>